<keyword evidence="2" id="KW-1185">Reference proteome</keyword>
<proteinExistence type="predicted"/>
<dbReference type="Proteomes" id="UP000671952">
    <property type="component" value="Segment"/>
</dbReference>
<organism evidence="1 2">
    <name type="scientific">Xanthomonas phage FoX4</name>
    <dbReference type="NCBI Taxonomy" id="2723900"/>
    <lineage>
        <taxon>Viruses</taxon>
        <taxon>Duplodnaviria</taxon>
        <taxon>Heunggongvirae</taxon>
        <taxon>Uroviricota</taxon>
        <taxon>Caudoviricetes</taxon>
        <taxon>Foxquatrovirus</taxon>
        <taxon>Foxquatrovirus fox4</taxon>
    </lineage>
</organism>
<dbReference type="EMBL" id="MT161385">
    <property type="protein sequence ID" value="QJI53003.1"/>
    <property type="molecule type" value="Genomic_DNA"/>
</dbReference>
<gene>
    <name evidence="1" type="ORF">XccvBFoX4_gp49</name>
</gene>
<protein>
    <submittedName>
        <fullName evidence="1">O-spanin</fullName>
    </submittedName>
</protein>
<sequence length="64" mass="7394">MPAAEQWVEWIPPSTAWPQGVARLSQRAVDWMVGVLADRELDRRLWVNQEACLDAYEKAGTIRR</sequence>
<name>A0A858WMN1_9CAUD</name>
<evidence type="ECO:0000313" key="2">
    <source>
        <dbReference type="Proteomes" id="UP000671952"/>
    </source>
</evidence>
<accession>A0A858WMN1</accession>
<evidence type="ECO:0000313" key="1">
    <source>
        <dbReference type="EMBL" id="QJI53003.1"/>
    </source>
</evidence>
<reference evidence="1" key="1">
    <citation type="submission" date="2020-03" db="EMBL/GenBank/DDBJ databases">
        <title>Development of an integrated pest management strategy to control Xanthomonas campestris pv. campestris by using bacteriophages.</title>
        <authorList>
            <person name="Holtappels D."/>
            <person name="Rombouts S."/>
            <person name="Lavigne R."/>
            <person name="Wagemans J."/>
        </authorList>
    </citation>
    <scope>NUCLEOTIDE SEQUENCE</scope>
</reference>